<dbReference type="Pfam" id="PF00919">
    <property type="entry name" value="UPF0004"/>
    <property type="match status" value="1"/>
</dbReference>
<feature type="compositionally biased region" description="Polar residues" evidence="6">
    <location>
        <begin position="15"/>
        <end position="30"/>
    </location>
</feature>
<keyword evidence="5" id="KW-0411">Iron-sulfur</keyword>
<feature type="domain" description="MTTase N-terminal" evidence="7">
    <location>
        <begin position="59"/>
        <end position="178"/>
    </location>
</feature>
<protein>
    <submittedName>
        <fullName evidence="8">15773_t:CDS:1</fullName>
    </submittedName>
</protein>
<evidence type="ECO:0000259" key="7">
    <source>
        <dbReference type="PROSITE" id="PS51449"/>
    </source>
</evidence>
<name>A0A9N9JI20_9GLOM</name>
<dbReference type="GO" id="GO:0005829">
    <property type="term" value="C:cytosol"/>
    <property type="evidence" value="ECO:0007669"/>
    <property type="project" value="TreeGrafter"/>
</dbReference>
<keyword evidence="1" id="KW-0004">4Fe-4S</keyword>
<dbReference type="SUPFAM" id="SSF102114">
    <property type="entry name" value="Radical SAM enzymes"/>
    <property type="match status" value="1"/>
</dbReference>
<dbReference type="InterPro" id="IPR058240">
    <property type="entry name" value="rSAM_sf"/>
</dbReference>
<dbReference type="InterPro" id="IPR023404">
    <property type="entry name" value="rSAM_horseshoe"/>
</dbReference>
<keyword evidence="3" id="KW-0479">Metal-binding</keyword>
<dbReference type="OrthoDB" id="190098at2759"/>
<organism evidence="8 9">
    <name type="scientific">Dentiscutata erythropus</name>
    <dbReference type="NCBI Taxonomy" id="1348616"/>
    <lineage>
        <taxon>Eukaryota</taxon>
        <taxon>Fungi</taxon>
        <taxon>Fungi incertae sedis</taxon>
        <taxon>Mucoromycota</taxon>
        <taxon>Glomeromycotina</taxon>
        <taxon>Glomeromycetes</taxon>
        <taxon>Diversisporales</taxon>
        <taxon>Gigasporaceae</taxon>
        <taxon>Dentiscutata</taxon>
    </lineage>
</organism>
<keyword evidence="9" id="KW-1185">Reference proteome</keyword>
<evidence type="ECO:0000256" key="1">
    <source>
        <dbReference type="ARBA" id="ARBA00022485"/>
    </source>
</evidence>
<dbReference type="AlphaFoldDB" id="A0A9N9JI20"/>
<feature type="compositionally biased region" description="Basic and acidic residues" evidence="6">
    <location>
        <begin position="1"/>
        <end position="14"/>
    </location>
</feature>
<evidence type="ECO:0000313" key="9">
    <source>
        <dbReference type="Proteomes" id="UP000789405"/>
    </source>
</evidence>
<reference evidence="8" key="1">
    <citation type="submission" date="2021-06" db="EMBL/GenBank/DDBJ databases">
        <authorList>
            <person name="Kallberg Y."/>
            <person name="Tangrot J."/>
            <person name="Rosling A."/>
        </authorList>
    </citation>
    <scope>NUCLEOTIDE SEQUENCE</scope>
    <source>
        <strain evidence="8">MA453B</strain>
    </source>
</reference>
<dbReference type="Gene3D" id="3.80.30.20">
    <property type="entry name" value="tm_1862 like domain"/>
    <property type="match status" value="1"/>
</dbReference>
<dbReference type="GO" id="GO:0035597">
    <property type="term" value="F:tRNA-2-methylthio-N(6)-dimethylallyladenosine(37) synthase activity"/>
    <property type="evidence" value="ECO:0007669"/>
    <property type="project" value="TreeGrafter"/>
</dbReference>
<dbReference type="EMBL" id="CAJVPY010022559">
    <property type="protein sequence ID" value="CAG8783195.1"/>
    <property type="molecule type" value="Genomic_DNA"/>
</dbReference>
<dbReference type="Gene3D" id="3.40.50.12160">
    <property type="entry name" value="Methylthiotransferase, N-terminal domain"/>
    <property type="match status" value="1"/>
</dbReference>
<dbReference type="GO" id="GO:0005739">
    <property type="term" value="C:mitochondrion"/>
    <property type="evidence" value="ECO:0007669"/>
    <property type="project" value="TreeGrafter"/>
</dbReference>
<evidence type="ECO:0000256" key="6">
    <source>
        <dbReference type="SAM" id="MobiDB-lite"/>
    </source>
</evidence>
<dbReference type="InterPro" id="IPR013848">
    <property type="entry name" value="Methylthiotransferase_N"/>
</dbReference>
<proteinExistence type="predicted"/>
<keyword evidence="2" id="KW-0949">S-adenosyl-L-methionine</keyword>
<keyword evidence="4" id="KW-0408">Iron</keyword>
<gene>
    <name evidence="8" type="ORF">DERYTH_LOCUS19896</name>
</gene>
<dbReference type="FunFam" id="3.40.50.12160:FF:000003">
    <property type="entry name" value="CDK5 regulatory subunit-associated protein 1"/>
    <property type="match status" value="1"/>
</dbReference>
<feature type="region of interest" description="Disordered" evidence="6">
    <location>
        <begin position="1"/>
        <end position="30"/>
    </location>
</feature>
<dbReference type="Proteomes" id="UP000789405">
    <property type="component" value="Unassembled WGS sequence"/>
</dbReference>
<evidence type="ECO:0000313" key="8">
    <source>
        <dbReference type="EMBL" id="CAG8783195.1"/>
    </source>
</evidence>
<dbReference type="PANTHER" id="PTHR43020">
    <property type="entry name" value="CDK5 REGULATORY SUBUNIT-ASSOCIATED PROTEIN 1"/>
    <property type="match status" value="1"/>
</dbReference>
<evidence type="ECO:0000256" key="3">
    <source>
        <dbReference type="ARBA" id="ARBA00022723"/>
    </source>
</evidence>
<dbReference type="GO" id="GO:0046872">
    <property type="term" value="F:metal ion binding"/>
    <property type="evidence" value="ECO:0007669"/>
    <property type="project" value="UniProtKB-KW"/>
</dbReference>
<dbReference type="InterPro" id="IPR038135">
    <property type="entry name" value="Methylthiotransferase_N_sf"/>
</dbReference>
<comment type="caution">
    <text evidence="8">The sequence shown here is derived from an EMBL/GenBank/DDBJ whole genome shotgun (WGS) entry which is preliminary data.</text>
</comment>
<feature type="non-terminal residue" evidence="8">
    <location>
        <position position="354"/>
    </location>
</feature>
<dbReference type="PROSITE" id="PS51449">
    <property type="entry name" value="MTTASE_N"/>
    <property type="match status" value="1"/>
</dbReference>
<evidence type="ECO:0000256" key="4">
    <source>
        <dbReference type="ARBA" id="ARBA00023004"/>
    </source>
</evidence>
<dbReference type="PANTHER" id="PTHR43020:SF2">
    <property type="entry name" value="MITOCHONDRIAL TRNA METHYLTHIOTRANSFERASE CDK5RAP1"/>
    <property type="match status" value="1"/>
</dbReference>
<sequence length="354" mass="40182">MLRDTSVIGKDDKSLNQNSENGTLDKNMGSQTINTIPEKIPYLDMTMDINSIKNLGENTKYYLEVYGCQMNVNDAEILMSIMNNTGYQKTEKLEEAKIIFLVTCAIRDRAENKIWQRLNVLKSINSKLGQDKRPLIGVLGCMAERLKTKLLETDKMVDIVCGPDAYRSIPHLISLAIQTSQGVANVMLSADETYADIMPVRLHKGINSASLSIERSRPLYPSIIEEVKTLSNQGIKEGKYPNLSNLSYFLYKNYNLNVNSYRDTNEYEFYKPQGIGGGLSNEGFKTIYKRKGGGIRFTELLDHVSQMRIRFVSPHPKDFPIELLKLISERPNICNQVHLPAQSGNTKVLERMRR</sequence>
<accession>A0A9N9JI20</accession>
<evidence type="ECO:0000256" key="2">
    <source>
        <dbReference type="ARBA" id="ARBA00022691"/>
    </source>
</evidence>
<evidence type="ECO:0000256" key="5">
    <source>
        <dbReference type="ARBA" id="ARBA00023014"/>
    </source>
</evidence>
<dbReference type="GO" id="GO:0051539">
    <property type="term" value="F:4 iron, 4 sulfur cluster binding"/>
    <property type="evidence" value="ECO:0007669"/>
    <property type="project" value="UniProtKB-KW"/>
</dbReference>